<dbReference type="SUPFAM" id="SSF54980">
    <property type="entry name" value="EF-G C-terminal domain-like"/>
    <property type="match status" value="1"/>
</dbReference>
<protein>
    <submittedName>
        <fullName evidence="2">DUF1949 domain-containing protein</fullName>
    </submittedName>
</protein>
<dbReference type="Gene3D" id="3.30.70.240">
    <property type="match status" value="1"/>
</dbReference>
<dbReference type="EMBL" id="RSAS01000495">
    <property type="protein sequence ID" value="RRR70775.1"/>
    <property type="molecule type" value="Genomic_DNA"/>
</dbReference>
<dbReference type="Pfam" id="PF09186">
    <property type="entry name" value="DUF1949"/>
    <property type="match status" value="1"/>
</dbReference>
<evidence type="ECO:0000313" key="2">
    <source>
        <dbReference type="EMBL" id="RRR70775.1"/>
    </source>
</evidence>
<comment type="caution">
    <text evidence="2">The sequence shown here is derived from an EMBL/GenBank/DDBJ whole genome shotgun (WGS) entry which is preliminary data.</text>
</comment>
<dbReference type="InterPro" id="IPR035647">
    <property type="entry name" value="EFG_III/V"/>
</dbReference>
<accession>A0A426TY51</accession>
<evidence type="ECO:0000313" key="3">
    <source>
        <dbReference type="Proteomes" id="UP000280307"/>
    </source>
</evidence>
<organism evidence="2 3">
    <name type="scientific">Candidatus Viridilinea halotolerans</name>
    <dbReference type="NCBI Taxonomy" id="2491704"/>
    <lineage>
        <taxon>Bacteria</taxon>
        <taxon>Bacillati</taxon>
        <taxon>Chloroflexota</taxon>
        <taxon>Chloroflexia</taxon>
        <taxon>Chloroflexales</taxon>
        <taxon>Chloroflexineae</taxon>
        <taxon>Oscillochloridaceae</taxon>
        <taxon>Candidatus Viridilinea</taxon>
    </lineage>
</organism>
<evidence type="ECO:0000259" key="1">
    <source>
        <dbReference type="Pfam" id="PF09186"/>
    </source>
</evidence>
<name>A0A426TY51_9CHLR</name>
<gene>
    <name evidence="2" type="ORF">EI684_12695</name>
</gene>
<feature type="domain" description="UPF0029" evidence="1">
    <location>
        <begin position="29"/>
        <end position="83"/>
    </location>
</feature>
<dbReference type="AlphaFoldDB" id="A0A426TY51"/>
<reference evidence="2 3" key="1">
    <citation type="submission" date="2018-12" db="EMBL/GenBank/DDBJ databases">
        <title>Genome Sequence of Candidatus Viridilinea halotolerans isolated from saline sulfide-rich spring.</title>
        <authorList>
            <person name="Grouzdev D.S."/>
            <person name="Burganskaya E.I."/>
            <person name="Krutkina M.S."/>
            <person name="Sukhacheva M.V."/>
            <person name="Gorlenko V.M."/>
        </authorList>
    </citation>
    <scope>NUCLEOTIDE SEQUENCE [LARGE SCALE GENOMIC DNA]</scope>
    <source>
        <strain evidence="2">Chok-6</strain>
    </source>
</reference>
<sequence length="88" mass="9290">ARAYGDTVRTVLAQLPRSTHTDLRELQAHIGYADYASARRILDAAGATITAEEFASEVIVTAQVPLSAYTTVIAALSEATAGRITISV</sequence>
<proteinExistence type="predicted"/>
<feature type="non-terminal residue" evidence="2">
    <location>
        <position position="1"/>
    </location>
</feature>
<dbReference type="InterPro" id="IPR015269">
    <property type="entry name" value="UPF0029_Impact_C"/>
</dbReference>
<dbReference type="Proteomes" id="UP000280307">
    <property type="component" value="Unassembled WGS sequence"/>
</dbReference>